<gene>
    <name evidence="2" type="ORF">FPZ42_12575</name>
</gene>
<sequence length="200" mass="22712">MKYLRKAVAILLFIAICCETAVAQLIFDFKDKHISEIRNREIASNSKLVTPSSTYMNPPGIADPVVFERQEATVPNLWVYYFPNAKDSTINNVMYEWDDSNFTSDHHSTTQPISVLNNYITKYKELLKQVGDTYGKPQTTGSLDDTSLIEAGKFKRKDVFTKNGTEVEMYIVLSNKEVTSGIVTISPTHRIRMYVRPASI</sequence>
<comment type="caution">
    <text evidence="2">The sequence shown here is derived from an EMBL/GenBank/DDBJ whole genome shotgun (WGS) entry which is preliminary data.</text>
</comment>
<protein>
    <submittedName>
        <fullName evidence="2">Uncharacterized protein</fullName>
    </submittedName>
</protein>
<keyword evidence="3" id="KW-1185">Reference proteome</keyword>
<evidence type="ECO:0000313" key="2">
    <source>
        <dbReference type="EMBL" id="TWR25429.1"/>
    </source>
</evidence>
<dbReference type="Proteomes" id="UP000318010">
    <property type="component" value="Unassembled WGS sequence"/>
</dbReference>
<reference evidence="2 3" key="1">
    <citation type="submission" date="2019-07" db="EMBL/GenBank/DDBJ databases">
        <authorList>
            <person name="Kim J."/>
        </authorList>
    </citation>
    <scope>NUCLEOTIDE SEQUENCE [LARGE SCALE GENOMIC DNA]</scope>
    <source>
        <strain evidence="2 3">MJ1a</strain>
    </source>
</reference>
<evidence type="ECO:0000313" key="3">
    <source>
        <dbReference type="Proteomes" id="UP000318010"/>
    </source>
</evidence>
<dbReference type="EMBL" id="VOEI01000004">
    <property type="protein sequence ID" value="TWR25429.1"/>
    <property type="molecule type" value="Genomic_DNA"/>
</dbReference>
<proteinExistence type="predicted"/>
<dbReference type="RefSeq" id="WP_146271904.1">
    <property type="nucleotide sequence ID" value="NZ_VOEI01000004.1"/>
</dbReference>
<organism evidence="2 3">
    <name type="scientific">Mucilaginibacter achroorhodeus</name>
    <dbReference type="NCBI Taxonomy" id="2599294"/>
    <lineage>
        <taxon>Bacteria</taxon>
        <taxon>Pseudomonadati</taxon>
        <taxon>Bacteroidota</taxon>
        <taxon>Sphingobacteriia</taxon>
        <taxon>Sphingobacteriales</taxon>
        <taxon>Sphingobacteriaceae</taxon>
        <taxon>Mucilaginibacter</taxon>
    </lineage>
</organism>
<dbReference type="OrthoDB" id="759000at2"/>
<name>A0A563U2H3_9SPHI</name>
<keyword evidence="1" id="KW-0732">Signal</keyword>
<feature type="signal peptide" evidence="1">
    <location>
        <begin position="1"/>
        <end position="23"/>
    </location>
</feature>
<accession>A0A563U2H3</accession>
<dbReference type="AlphaFoldDB" id="A0A563U2H3"/>
<feature type="chain" id="PRO_5021991466" evidence="1">
    <location>
        <begin position="24"/>
        <end position="200"/>
    </location>
</feature>
<evidence type="ECO:0000256" key="1">
    <source>
        <dbReference type="SAM" id="SignalP"/>
    </source>
</evidence>